<proteinExistence type="predicted"/>
<reference evidence="2 3" key="1">
    <citation type="submission" date="2019-03" db="EMBL/GenBank/DDBJ databases">
        <title>Single cell metagenomics reveals metabolic interactions within the superorganism composed of flagellate Streblomastix strix and complex community of Bacteroidetes bacteria on its surface.</title>
        <authorList>
            <person name="Treitli S.C."/>
            <person name="Kolisko M."/>
            <person name="Husnik F."/>
            <person name="Keeling P."/>
            <person name="Hampl V."/>
        </authorList>
    </citation>
    <scope>NUCLEOTIDE SEQUENCE [LARGE SCALE GENOMIC DNA]</scope>
    <source>
        <strain evidence="2">ST1C</strain>
    </source>
</reference>
<evidence type="ECO:0000313" key="3">
    <source>
        <dbReference type="Proteomes" id="UP000324800"/>
    </source>
</evidence>
<dbReference type="AlphaFoldDB" id="A0A5J4TCL0"/>
<dbReference type="EMBL" id="SNRW01034962">
    <property type="protein sequence ID" value="KAA6355225.1"/>
    <property type="molecule type" value="Genomic_DNA"/>
</dbReference>
<feature type="compositionally biased region" description="Acidic residues" evidence="1">
    <location>
        <begin position="87"/>
        <end position="104"/>
    </location>
</feature>
<feature type="compositionally biased region" description="Basic and acidic residues" evidence="1">
    <location>
        <begin position="152"/>
        <end position="163"/>
    </location>
</feature>
<organism evidence="2 3">
    <name type="scientific">Streblomastix strix</name>
    <dbReference type="NCBI Taxonomy" id="222440"/>
    <lineage>
        <taxon>Eukaryota</taxon>
        <taxon>Metamonada</taxon>
        <taxon>Preaxostyla</taxon>
        <taxon>Oxymonadida</taxon>
        <taxon>Streblomastigidae</taxon>
        <taxon>Streblomastix</taxon>
    </lineage>
</organism>
<protein>
    <submittedName>
        <fullName evidence="2">Uncharacterized protein</fullName>
    </submittedName>
</protein>
<feature type="region of interest" description="Disordered" evidence="1">
    <location>
        <begin position="79"/>
        <end position="104"/>
    </location>
</feature>
<accession>A0A5J4TCL0</accession>
<sequence length="169" mass="19478">MCSNIMKKILLSSSSQSQVAQPDPSLELLQPDILANYTLIAILDILLQLATYKNLKWNLDDLKKLIEILTVIAGQEIQEQQKQEKQQEEDEDNQDLDNQDEEDSIEGKALQLLLNLKKRVAGHSEEHKNQNCNESKQFTEQLLQNEQQIKAQENELRSKEQYSMKKLGT</sequence>
<gene>
    <name evidence="2" type="ORF">EZS28_049249</name>
</gene>
<evidence type="ECO:0000256" key="1">
    <source>
        <dbReference type="SAM" id="MobiDB-lite"/>
    </source>
</evidence>
<name>A0A5J4TCL0_9EUKA</name>
<comment type="caution">
    <text evidence="2">The sequence shown here is derived from an EMBL/GenBank/DDBJ whole genome shotgun (WGS) entry which is preliminary data.</text>
</comment>
<dbReference type="Proteomes" id="UP000324800">
    <property type="component" value="Unassembled WGS sequence"/>
</dbReference>
<feature type="region of interest" description="Disordered" evidence="1">
    <location>
        <begin position="149"/>
        <end position="169"/>
    </location>
</feature>
<evidence type="ECO:0000313" key="2">
    <source>
        <dbReference type="EMBL" id="KAA6355225.1"/>
    </source>
</evidence>